<keyword evidence="4" id="KW-1185">Reference proteome</keyword>
<feature type="chain" id="PRO_5019733729" evidence="1">
    <location>
        <begin position="20"/>
        <end position="159"/>
    </location>
</feature>
<reference evidence="3 5" key="2">
    <citation type="submission" date="2018-10" db="EMBL/GenBank/DDBJ databases">
        <title>Genomic Encyclopedia of Archaeal and Bacterial Type Strains, Phase II (KMG-II): from individual species to whole genera.</title>
        <authorList>
            <person name="Goeker M."/>
        </authorList>
    </citation>
    <scope>NUCLEOTIDE SEQUENCE [LARGE SCALE GENOMIC DNA]</scope>
    <source>
        <strain evidence="3 5">DSM 21886</strain>
    </source>
</reference>
<sequence length="159" mass="17618">MTRLIITLALALVPTLFFGQSAFDKFDGQDDITSVVINKKAFEMLGEIKPDVKQKDAAKYMKMANNIDNFKLFSTSSIKKAAEMKSAFDSYRKKEGLEELVRVNDEGKNVMIYMKSGKSSSKVKELLMFIDGGDKKGDETVLISLIGDIDLASLDGLSK</sequence>
<organism evidence="3 5">
    <name type="scientific">Flavobacterium lindanitolerans</name>
    <dbReference type="NCBI Taxonomy" id="428988"/>
    <lineage>
        <taxon>Bacteria</taxon>
        <taxon>Pseudomonadati</taxon>
        <taxon>Bacteroidota</taxon>
        <taxon>Flavobacteriia</taxon>
        <taxon>Flavobacteriales</taxon>
        <taxon>Flavobacteriaceae</taxon>
        <taxon>Flavobacterium</taxon>
    </lineage>
</organism>
<dbReference type="Proteomes" id="UP000275027">
    <property type="component" value="Unassembled WGS sequence"/>
</dbReference>
<feature type="signal peptide" evidence="1">
    <location>
        <begin position="1"/>
        <end position="19"/>
    </location>
</feature>
<protein>
    <submittedName>
        <fullName evidence="3">Uncharacterized protein DUF4252</fullName>
    </submittedName>
</protein>
<comment type="caution">
    <text evidence="3">The sequence shown here is derived from an EMBL/GenBank/DDBJ whole genome shotgun (WGS) entry which is preliminary data.</text>
</comment>
<evidence type="ECO:0000313" key="2">
    <source>
        <dbReference type="EMBL" id="PKW20128.1"/>
    </source>
</evidence>
<dbReference type="RefSeq" id="WP_056072735.1">
    <property type="nucleotide sequence ID" value="NZ_CALHAS010000008.1"/>
</dbReference>
<dbReference type="Proteomes" id="UP000233767">
    <property type="component" value="Unassembled WGS sequence"/>
</dbReference>
<gene>
    <name evidence="2" type="ORF">B0G92_3208</name>
    <name evidence="3" type="ORF">CLV50_3191</name>
</gene>
<dbReference type="Pfam" id="PF14060">
    <property type="entry name" value="DUF4252"/>
    <property type="match status" value="1"/>
</dbReference>
<evidence type="ECO:0000313" key="4">
    <source>
        <dbReference type="Proteomes" id="UP000233767"/>
    </source>
</evidence>
<dbReference type="EMBL" id="RCCB01000015">
    <property type="protein sequence ID" value="RLJ23376.1"/>
    <property type="molecule type" value="Genomic_DNA"/>
</dbReference>
<evidence type="ECO:0000256" key="1">
    <source>
        <dbReference type="SAM" id="SignalP"/>
    </source>
</evidence>
<dbReference type="EMBL" id="PJND01000011">
    <property type="protein sequence ID" value="PKW20128.1"/>
    <property type="molecule type" value="Genomic_DNA"/>
</dbReference>
<keyword evidence="1" id="KW-0732">Signal</keyword>
<proteinExistence type="predicted"/>
<accession>A0A497U6M6</accession>
<name>A0A497U6M6_9FLAO</name>
<evidence type="ECO:0000313" key="3">
    <source>
        <dbReference type="EMBL" id="RLJ23376.1"/>
    </source>
</evidence>
<dbReference type="AlphaFoldDB" id="A0A497U6M6"/>
<reference evidence="2 4" key="1">
    <citation type="submission" date="2017-12" db="EMBL/GenBank/DDBJ databases">
        <title>Genomic Encyclopedia of Type Strains, Phase III (KMG-III): the genomes of soil and plant-associated and newly described type strains.</title>
        <authorList>
            <person name="Whitman W."/>
        </authorList>
    </citation>
    <scope>NUCLEOTIDE SEQUENCE [LARGE SCALE GENOMIC DNA]</scope>
    <source>
        <strain evidence="2 4">IP-10</strain>
    </source>
</reference>
<dbReference type="InterPro" id="IPR025348">
    <property type="entry name" value="DUF4252"/>
</dbReference>
<evidence type="ECO:0000313" key="5">
    <source>
        <dbReference type="Proteomes" id="UP000275027"/>
    </source>
</evidence>